<keyword evidence="3 4" id="KW-0732">Signal</keyword>
<dbReference type="SUPFAM" id="SSF53850">
    <property type="entry name" value="Periplasmic binding protein-like II"/>
    <property type="match status" value="1"/>
</dbReference>
<keyword evidence="8" id="KW-1185">Reference proteome</keyword>
<feature type="domain" description="Solute-binding protein family 3/N-terminal" evidence="5">
    <location>
        <begin position="36"/>
        <end position="260"/>
    </location>
</feature>
<sequence>MRIPRTAALVSAAVLAAGLVTGCGTGEDESILDGRTLTIGVKADQPGLGLRQPDGTFAGFDVDVARYVAGRLGFTGDEVRFTETPSNVREQVLEQRRVDMVVASYSITASRKTKVTFAGPYYVAHQDTLVRAGDAVVRNVRDLAGRRLCKVAGSNSWRRVTEERRVPARLVETTSYSDCVDRLISGGVDAVSTDDLILAGFAARHGNAVMIVNAPISDEKYGIGLHKGDLDGCEAINRALTEMYQDGTAARLLDKWFGRTTLQPTTSVPQFEGCG</sequence>
<evidence type="ECO:0000256" key="4">
    <source>
        <dbReference type="SAM" id="SignalP"/>
    </source>
</evidence>
<keyword evidence="2" id="KW-0813">Transport</keyword>
<dbReference type="PANTHER" id="PTHR30085">
    <property type="entry name" value="AMINO ACID ABC TRANSPORTER PERMEASE"/>
    <property type="match status" value="1"/>
</dbReference>
<dbReference type="Pfam" id="PF00497">
    <property type="entry name" value="SBP_bac_3"/>
    <property type="match status" value="1"/>
</dbReference>
<evidence type="ECO:0000256" key="2">
    <source>
        <dbReference type="ARBA" id="ARBA00022448"/>
    </source>
</evidence>
<evidence type="ECO:0000313" key="8">
    <source>
        <dbReference type="Proteomes" id="UP000539313"/>
    </source>
</evidence>
<dbReference type="PANTHER" id="PTHR30085:SF6">
    <property type="entry name" value="ABC TRANSPORTER GLUTAMINE-BINDING PROTEIN GLNH"/>
    <property type="match status" value="1"/>
</dbReference>
<dbReference type="RefSeq" id="WP_182704443.1">
    <property type="nucleotide sequence ID" value="NZ_JACJII010000001.1"/>
</dbReference>
<dbReference type="Proteomes" id="UP000539313">
    <property type="component" value="Unassembled WGS sequence"/>
</dbReference>
<dbReference type="InterPro" id="IPR001320">
    <property type="entry name" value="Iontro_rcpt_C"/>
</dbReference>
<feature type="domain" description="Ionotropic glutamate receptor C-terminal" evidence="6">
    <location>
        <begin position="36"/>
        <end position="259"/>
    </location>
</feature>
<evidence type="ECO:0000259" key="6">
    <source>
        <dbReference type="SMART" id="SM00079"/>
    </source>
</evidence>
<organism evidence="7 8">
    <name type="scientific">Thermomonospora cellulosilytica</name>
    <dbReference type="NCBI Taxonomy" id="1411118"/>
    <lineage>
        <taxon>Bacteria</taxon>
        <taxon>Bacillati</taxon>
        <taxon>Actinomycetota</taxon>
        <taxon>Actinomycetes</taxon>
        <taxon>Streptosporangiales</taxon>
        <taxon>Thermomonosporaceae</taxon>
        <taxon>Thermomonospora</taxon>
    </lineage>
</organism>
<dbReference type="GO" id="GO:0015276">
    <property type="term" value="F:ligand-gated monoatomic ion channel activity"/>
    <property type="evidence" value="ECO:0007669"/>
    <property type="project" value="InterPro"/>
</dbReference>
<feature type="chain" id="PRO_5038578980" evidence="4">
    <location>
        <begin position="17"/>
        <end position="275"/>
    </location>
</feature>
<comment type="caution">
    <text evidence="7">The sequence shown here is derived from an EMBL/GenBank/DDBJ whole genome shotgun (WGS) entry which is preliminary data.</text>
</comment>
<reference evidence="7 8" key="1">
    <citation type="submission" date="2020-08" db="EMBL/GenBank/DDBJ databases">
        <title>Sequencing the genomes of 1000 actinobacteria strains.</title>
        <authorList>
            <person name="Klenk H.-P."/>
        </authorList>
    </citation>
    <scope>NUCLEOTIDE SEQUENCE [LARGE SCALE GENOMIC DNA]</scope>
    <source>
        <strain evidence="7 8">DSM 45823</strain>
    </source>
</reference>
<evidence type="ECO:0000259" key="5">
    <source>
        <dbReference type="SMART" id="SM00062"/>
    </source>
</evidence>
<dbReference type="GO" id="GO:0006865">
    <property type="term" value="P:amino acid transport"/>
    <property type="evidence" value="ECO:0007669"/>
    <property type="project" value="TreeGrafter"/>
</dbReference>
<evidence type="ECO:0000313" key="7">
    <source>
        <dbReference type="EMBL" id="MBA9002403.1"/>
    </source>
</evidence>
<comment type="similarity">
    <text evidence="1">Belongs to the bacterial solute-binding protein 3 family.</text>
</comment>
<dbReference type="GO" id="GO:0005576">
    <property type="term" value="C:extracellular region"/>
    <property type="evidence" value="ECO:0007669"/>
    <property type="project" value="TreeGrafter"/>
</dbReference>
<evidence type="ECO:0000256" key="3">
    <source>
        <dbReference type="ARBA" id="ARBA00022729"/>
    </source>
</evidence>
<feature type="signal peptide" evidence="4">
    <location>
        <begin position="1"/>
        <end position="16"/>
    </location>
</feature>
<dbReference type="GO" id="GO:0030288">
    <property type="term" value="C:outer membrane-bounded periplasmic space"/>
    <property type="evidence" value="ECO:0007669"/>
    <property type="project" value="TreeGrafter"/>
</dbReference>
<dbReference type="CDD" id="cd13690">
    <property type="entry name" value="PBP2_GluB"/>
    <property type="match status" value="1"/>
</dbReference>
<protein>
    <submittedName>
        <fullName evidence="7">Glutamate transport system substrate-binding protein</fullName>
    </submittedName>
</protein>
<gene>
    <name evidence="7" type="ORF">HNR21_001285</name>
</gene>
<accession>A0A7W3MV32</accession>
<evidence type="ECO:0000256" key="1">
    <source>
        <dbReference type="ARBA" id="ARBA00010333"/>
    </source>
</evidence>
<dbReference type="InterPro" id="IPR001638">
    <property type="entry name" value="Solute-binding_3/MltF_N"/>
</dbReference>
<dbReference type="GO" id="GO:0016020">
    <property type="term" value="C:membrane"/>
    <property type="evidence" value="ECO:0007669"/>
    <property type="project" value="InterPro"/>
</dbReference>
<dbReference type="PROSITE" id="PS51257">
    <property type="entry name" value="PROKAR_LIPOPROTEIN"/>
    <property type="match status" value="1"/>
</dbReference>
<dbReference type="AlphaFoldDB" id="A0A7W3MV32"/>
<dbReference type="SMART" id="SM00062">
    <property type="entry name" value="PBPb"/>
    <property type="match status" value="1"/>
</dbReference>
<proteinExistence type="inferred from homology"/>
<dbReference type="Gene3D" id="3.40.190.10">
    <property type="entry name" value="Periplasmic binding protein-like II"/>
    <property type="match status" value="2"/>
</dbReference>
<dbReference type="SMART" id="SM00079">
    <property type="entry name" value="PBPe"/>
    <property type="match status" value="1"/>
</dbReference>
<dbReference type="InterPro" id="IPR051455">
    <property type="entry name" value="Bact_solute-bind_prot3"/>
</dbReference>
<name>A0A7W3MV32_9ACTN</name>
<dbReference type="EMBL" id="JACJII010000001">
    <property type="protein sequence ID" value="MBA9002403.1"/>
    <property type="molecule type" value="Genomic_DNA"/>
</dbReference>